<dbReference type="SUPFAM" id="SSF51395">
    <property type="entry name" value="FMN-linked oxidoreductases"/>
    <property type="match status" value="1"/>
</dbReference>
<dbReference type="PANTHER" id="PTHR22893:SF91">
    <property type="entry name" value="NADPH DEHYDROGENASE 2-RELATED"/>
    <property type="match status" value="1"/>
</dbReference>
<dbReference type="InterPro" id="IPR001155">
    <property type="entry name" value="OxRdtase_FMN_N"/>
</dbReference>
<dbReference type="RefSeq" id="XP_016760139.1">
    <property type="nucleotide sequence ID" value="XM_016907704.1"/>
</dbReference>
<dbReference type="InterPro" id="IPR013785">
    <property type="entry name" value="Aldolase_TIM"/>
</dbReference>
<dbReference type="STRING" id="692275.N1QFE2"/>
<dbReference type="GO" id="GO:0010181">
    <property type="term" value="F:FMN binding"/>
    <property type="evidence" value="ECO:0007669"/>
    <property type="project" value="InterPro"/>
</dbReference>
<dbReference type="CDD" id="cd02933">
    <property type="entry name" value="OYE_like_FMN"/>
    <property type="match status" value="1"/>
</dbReference>
<sequence>MSPPPPLPPPSNSNLFAPLQIGNMHLKHRIIMAPLTRFRVTKDHIPLADMVSSHYAQRCSEPGGLIIAEANIISPEHGGVAHMPGIYNSAQIAAWKKIVDAVHAKGCFIFAQLISIGRVANANLLQQEGNGNWPVISSSPSPYPPQTETEKEGPVPHALTPSEIHSTIDLFTRAARNAIFLAGFDGIECHGANGYLIDQFTQSICNNQRHDEYGGNSIPNRARFALELTSSLISAVGNSRVGFRISPFSTFQGMKIADPKELMEQFGYLVRGLKEQKLAYLHIVESRVVNNVDCEKQESILPFLEIWGKTSPVLVAGGFTPESAREAVDVEYDEEKFDVAVVFGRHYIANPDLPFRIRHGLKLNPYDRSTFYTPERVEGYLDCPFSDEYLQQRDQVEKQCC</sequence>
<dbReference type="GO" id="GO:0003959">
    <property type="term" value="F:NADPH dehydrogenase activity"/>
    <property type="evidence" value="ECO:0007669"/>
    <property type="project" value="TreeGrafter"/>
</dbReference>
<accession>N1QFE2</accession>
<feature type="domain" description="NADH:flavin oxidoreductase/NADH oxidase N-terminal" evidence="2">
    <location>
        <begin position="14"/>
        <end position="364"/>
    </location>
</feature>
<dbReference type="InterPro" id="IPR045247">
    <property type="entry name" value="Oye-like"/>
</dbReference>
<dbReference type="GeneID" id="27904841"/>
<gene>
    <name evidence="3" type="ORF">SEPMUDRAFT_156889</name>
</gene>
<evidence type="ECO:0000313" key="4">
    <source>
        <dbReference type="Proteomes" id="UP000016931"/>
    </source>
</evidence>
<dbReference type="OMA" id="NCLDCWD"/>
<dbReference type="Proteomes" id="UP000016931">
    <property type="component" value="Unassembled WGS sequence"/>
</dbReference>
<dbReference type="EMBL" id="KB456265">
    <property type="protein sequence ID" value="EMF12018.1"/>
    <property type="molecule type" value="Genomic_DNA"/>
</dbReference>
<proteinExistence type="predicted"/>
<reference evidence="3 4" key="1">
    <citation type="journal article" date="2012" name="PLoS Pathog.">
        <title>Diverse lifestyles and strategies of plant pathogenesis encoded in the genomes of eighteen Dothideomycetes fungi.</title>
        <authorList>
            <person name="Ohm R.A."/>
            <person name="Feau N."/>
            <person name="Henrissat B."/>
            <person name="Schoch C.L."/>
            <person name="Horwitz B.A."/>
            <person name="Barry K.W."/>
            <person name="Condon B.J."/>
            <person name="Copeland A.C."/>
            <person name="Dhillon B."/>
            <person name="Glaser F."/>
            <person name="Hesse C.N."/>
            <person name="Kosti I."/>
            <person name="LaButti K."/>
            <person name="Lindquist E.A."/>
            <person name="Lucas S."/>
            <person name="Salamov A.A."/>
            <person name="Bradshaw R.E."/>
            <person name="Ciuffetti L."/>
            <person name="Hamelin R.C."/>
            <person name="Kema G.H.J."/>
            <person name="Lawrence C."/>
            <person name="Scott J.A."/>
            <person name="Spatafora J.W."/>
            <person name="Turgeon B.G."/>
            <person name="de Wit P.J.G.M."/>
            <person name="Zhong S."/>
            <person name="Goodwin S.B."/>
            <person name="Grigoriev I.V."/>
        </authorList>
    </citation>
    <scope>NUCLEOTIDE SEQUENCE [LARGE SCALE GENOMIC DNA]</scope>
    <source>
        <strain evidence="3 4">SO2202</strain>
    </source>
</reference>
<dbReference type="eggNOG" id="KOG0134">
    <property type="taxonomic scope" value="Eukaryota"/>
</dbReference>
<dbReference type="PANTHER" id="PTHR22893">
    <property type="entry name" value="NADH OXIDOREDUCTASE-RELATED"/>
    <property type="match status" value="1"/>
</dbReference>
<dbReference type="FunFam" id="3.20.20.70:FF:000138">
    <property type="entry name" value="NADPH dehydrogenase 1"/>
    <property type="match status" value="1"/>
</dbReference>
<evidence type="ECO:0000313" key="3">
    <source>
        <dbReference type="EMBL" id="EMF12018.1"/>
    </source>
</evidence>
<name>N1QFE2_SPHMS</name>
<dbReference type="AlphaFoldDB" id="N1QFE2"/>
<feature type="region of interest" description="Disordered" evidence="1">
    <location>
        <begin position="135"/>
        <end position="156"/>
    </location>
</feature>
<evidence type="ECO:0000256" key="1">
    <source>
        <dbReference type="SAM" id="MobiDB-lite"/>
    </source>
</evidence>
<dbReference type="Pfam" id="PF00724">
    <property type="entry name" value="Oxidored_FMN"/>
    <property type="match status" value="1"/>
</dbReference>
<dbReference type="HOGENOM" id="CLU_012153_0_0_1"/>
<evidence type="ECO:0000259" key="2">
    <source>
        <dbReference type="Pfam" id="PF00724"/>
    </source>
</evidence>
<dbReference type="OrthoDB" id="276546at2759"/>
<dbReference type="Gene3D" id="3.20.20.70">
    <property type="entry name" value="Aldolase class I"/>
    <property type="match status" value="1"/>
</dbReference>
<protein>
    <submittedName>
        <fullName evidence="3">FMN-linked oxidoreductase</fullName>
    </submittedName>
</protein>
<organism evidence="3 4">
    <name type="scientific">Sphaerulina musiva (strain SO2202)</name>
    <name type="common">Poplar stem canker fungus</name>
    <name type="synonym">Septoria musiva</name>
    <dbReference type="NCBI Taxonomy" id="692275"/>
    <lineage>
        <taxon>Eukaryota</taxon>
        <taxon>Fungi</taxon>
        <taxon>Dikarya</taxon>
        <taxon>Ascomycota</taxon>
        <taxon>Pezizomycotina</taxon>
        <taxon>Dothideomycetes</taxon>
        <taxon>Dothideomycetidae</taxon>
        <taxon>Mycosphaerellales</taxon>
        <taxon>Mycosphaerellaceae</taxon>
        <taxon>Sphaerulina</taxon>
    </lineage>
</organism>
<keyword evidence="4" id="KW-1185">Reference proteome</keyword>